<protein>
    <submittedName>
        <fullName evidence="2">Uncharacterized protein</fullName>
    </submittedName>
</protein>
<evidence type="ECO:0000313" key="3">
    <source>
        <dbReference type="Proteomes" id="UP000008004"/>
    </source>
</evidence>
<feature type="region of interest" description="Disordered" evidence="1">
    <location>
        <begin position="52"/>
        <end position="71"/>
    </location>
</feature>
<organism evidence="2 3">
    <name type="scientific">Mycobacterium intracellulare (strain ATCC 13950 / DSM 43223 / JCM 6384 / NCTC 13025 / 3600)</name>
    <dbReference type="NCBI Taxonomy" id="487521"/>
    <lineage>
        <taxon>Bacteria</taxon>
        <taxon>Bacillati</taxon>
        <taxon>Actinomycetota</taxon>
        <taxon>Actinomycetes</taxon>
        <taxon>Mycobacteriales</taxon>
        <taxon>Mycobacteriaceae</taxon>
        <taxon>Mycobacterium</taxon>
        <taxon>Mycobacterium avium complex (MAC)</taxon>
    </lineage>
</organism>
<evidence type="ECO:0000313" key="2">
    <source>
        <dbReference type="EMBL" id="AFC43298.1"/>
    </source>
</evidence>
<dbReference type="HOGENOM" id="CLU_2735710_0_0_11"/>
<dbReference type="EMBL" id="CP003322">
    <property type="protein sequence ID" value="AFC43298.1"/>
    <property type="molecule type" value="Genomic_DNA"/>
</dbReference>
<sequence>MNLTPEQYEAAIEAHRSDSPLRVRGIVARQGTYNWLTDPTNVQILTQFSNDEEIPEDAITDEDDQDQEPLF</sequence>
<dbReference type="AlphaFoldDB" id="H8ITV0"/>
<accession>H8ITV0</accession>
<dbReference type="KEGG" id="mia:OCU_20790"/>
<proteinExistence type="predicted"/>
<gene>
    <name evidence="2" type="ordered locus">OCU_20790</name>
</gene>
<dbReference type="Proteomes" id="UP000008004">
    <property type="component" value="Chromosome"/>
</dbReference>
<dbReference type="PATRIC" id="fig|487521.10.peg.2088"/>
<reference evidence="2 3" key="1">
    <citation type="journal article" date="2012" name="J. Bacteriol.">
        <title>Complete genome sequence of Mycobacterium intracellulare strain ATCC 13950T.</title>
        <authorList>
            <person name="Kim B.J."/>
            <person name="Choi B.S."/>
            <person name="Lim J.S."/>
            <person name="Choi I.Y."/>
            <person name="Lee J.H."/>
            <person name="Chun J."/>
            <person name="Kook Y.H."/>
            <person name="Kim B.J."/>
        </authorList>
    </citation>
    <scope>NUCLEOTIDE SEQUENCE [LARGE SCALE GENOMIC DNA]</scope>
    <source>
        <strain evidence="3">ATCC 13950 / DSM 43223 / JCM 6384 / NCTC 13025 / 3600</strain>
    </source>
</reference>
<name>H8ITV0_MYCIA</name>
<evidence type="ECO:0000256" key="1">
    <source>
        <dbReference type="SAM" id="MobiDB-lite"/>
    </source>
</evidence>